<evidence type="ECO:0000313" key="1">
    <source>
        <dbReference type="EMBL" id="GAA5805537.1"/>
    </source>
</evidence>
<proteinExistence type="predicted"/>
<accession>A0ABP9YH04</accession>
<dbReference type="EMBL" id="BAABUJ010000047">
    <property type="protein sequence ID" value="GAA5805537.1"/>
    <property type="molecule type" value="Genomic_DNA"/>
</dbReference>
<sequence length="290" mass="33685">MSTYEELNELIELIEESNFIQQEIWNLWNIANAAVQSYITLNGMQRNLIQEAFLIHFSAIFDIPSYFYSLPFLIVGTRSTRTFSNLQYWRITHLFLADDNNPRTSFRAMYRMNLTSFERLVSDLSQHPVFDLRAHNSIPVYIQISCAIWRLANCHLGYRIFHIGFGVSHGSYMNFFRRTLIAIEGVYGNLISWPVDQERVQAIKTGFEWPPSPTHTSTHRLPNVIGALDGKNVVIESPRVHAEHWCDRKGNFALKLTAVCDDKCHFTYIRVGDSGMVYSDQQNCPYVRKF</sequence>
<reference evidence="1 2" key="1">
    <citation type="submission" date="2024-04" db="EMBL/GenBank/DDBJ databases">
        <title>genome sequences of Mucor flavus KT1a and Helicostylum pulchrum KT1b strains isolation_sourced from the surface of a dry-aged beef.</title>
        <authorList>
            <person name="Toyotome T."/>
            <person name="Hosono M."/>
            <person name="Torimaru M."/>
            <person name="Fukuda K."/>
            <person name="Mikami N."/>
        </authorList>
    </citation>
    <scope>NUCLEOTIDE SEQUENCE [LARGE SCALE GENOMIC DNA]</scope>
    <source>
        <strain evidence="1 2">KT1b</strain>
    </source>
</reference>
<comment type="caution">
    <text evidence="1">The sequence shown here is derived from an EMBL/GenBank/DDBJ whole genome shotgun (WGS) entry which is preliminary data.</text>
</comment>
<protein>
    <recommendedName>
        <fullName evidence="3">DDE Tnp4 domain-containing protein</fullName>
    </recommendedName>
</protein>
<evidence type="ECO:0008006" key="3">
    <source>
        <dbReference type="Google" id="ProtNLM"/>
    </source>
</evidence>
<gene>
    <name evidence="1" type="ORF">HPULCUR_011054</name>
</gene>
<dbReference type="Proteomes" id="UP001476247">
    <property type="component" value="Unassembled WGS sequence"/>
</dbReference>
<name>A0ABP9YH04_9FUNG</name>
<evidence type="ECO:0000313" key="2">
    <source>
        <dbReference type="Proteomes" id="UP001476247"/>
    </source>
</evidence>
<keyword evidence="2" id="KW-1185">Reference proteome</keyword>
<organism evidence="1 2">
    <name type="scientific">Helicostylum pulchrum</name>
    <dbReference type="NCBI Taxonomy" id="562976"/>
    <lineage>
        <taxon>Eukaryota</taxon>
        <taxon>Fungi</taxon>
        <taxon>Fungi incertae sedis</taxon>
        <taxon>Mucoromycota</taxon>
        <taxon>Mucoromycotina</taxon>
        <taxon>Mucoromycetes</taxon>
        <taxon>Mucorales</taxon>
        <taxon>Mucorineae</taxon>
        <taxon>Mucoraceae</taxon>
        <taxon>Helicostylum</taxon>
    </lineage>
</organism>